<protein>
    <submittedName>
        <fullName evidence="8">Putative product</fullName>
    </submittedName>
</protein>
<dbReference type="GO" id="GO:0006884">
    <property type="term" value="P:cell volume homeostasis"/>
    <property type="evidence" value="ECO:0007669"/>
    <property type="project" value="TreeGrafter"/>
</dbReference>
<dbReference type="GO" id="GO:0016020">
    <property type="term" value="C:membrane"/>
    <property type="evidence" value="ECO:0007669"/>
    <property type="project" value="UniProtKB-SubCell"/>
</dbReference>
<dbReference type="EMBL" id="GIIL01006766">
    <property type="protein sequence ID" value="NOV50492.1"/>
    <property type="molecule type" value="Transcribed_RNA"/>
</dbReference>
<dbReference type="Pfam" id="PF00324">
    <property type="entry name" value="AA_permease"/>
    <property type="match status" value="1"/>
</dbReference>
<reference evidence="8" key="1">
    <citation type="submission" date="2020-03" db="EMBL/GenBank/DDBJ databases">
        <title>Transcriptomic Profiling of the Digestive Tract of the Rat Flea, Xenopsylla cheopis, Following Blood Feeding and Infection with Yersinia pestis.</title>
        <authorList>
            <person name="Bland D.M."/>
            <person name="Martens C.A."/>
            <person name="Virtaneva K."/>
            <person name="Kanakabandi K."/>
            <person name="Long D."/>
            <person name="Rosenke R."/>
            <person name="Saturday G.A."/>
            <person name="Hoyt F.H."/>
            <person name="Bruno D.P."/>
            <person name="Ribeiro J.M.C."/>
            <person name="Hinnebusch J."/>
        </authorList>
    </citation>
    <scope>NUCLEOTIDE SEQUENCE</scope>
</reference>
<dbReference type="InterPro" id="IPR004841">
    <property type="entry name" value="AA-permease/SLC12A_dom"/>
</dbReference>
<dbReference type="GO" id="GO:1990573">
    <property type="term" value="P:potassium ion import across plasma membrane"/>
    <property type="evidence" value="ECO:0007669"/>
    <property type="project" value="TreeGrafter"/>
</dbReference>
<evidence type="ECO:0000256" key="4">
    <source>
        <dbReference type="ARBA" id="ARBA00023136"/>
    </source>
</evidence>
<dbReference type="GO" id="GO:0055078">
    <property type="term" value="P:sodium ion homeostasis"/>
    <property type="evidence" value="ECO:0007669"/>
    <property type="project" value="TreeGrafter"/>
</dbReference>
<sequence length="176" mass="19996">MFLIDWVTSLITFIIIFALYLIVVYRKPDVNWGSSTQAQIYKTALSSAHRLVNISEHVKNYRPQILLLSGPPHARPPLVDLAYAITKNNSLMICANIQEDRISYRVRSRTHKAGLKWLWDRKIKSFYKIVDGQCLENGAKSLVQSAGIGKLAPNVLVAGHAYLIRMFCLNIHLAEF</sequence>
<keyword evidence="2 5" id="KW-0812">Transmembrane</keyword>
<evidence type="ECO:0000256" key="1">
    <source>
        <dbReference type="ARBA" id="ARBA00004141"/>
    </source>
</evidence>
<evidence type="ECO:0000259" key="6">
    <source>
        <dbReference type="Pfam" id="PF00324"/>
    </source>
</evidence>
<keyword evidence="3 5" id="KW-1133">Transmembrane helix</keyword>
<organism evidence="8">
    <name type="scientific">Xenopsylla cheopis</name>
    <name type="common">Oriental rat flea</name>
    <name type="synonym">Pulex cheopis</name>
    <dbReference type="NCBI Taxonomy" id="163159"/>
    <lineage>
        <taxon>Eukaryota</taxon>
        <taxon>Metazoa</taxon>
        <taxon>Ecdysozoa</taxon>
        <taxon>Arthropoda</taxon>
        <taxon>Hexapoda</taxon>
        <taxon>Insecta</taxon>
        <taxon>Pterygota</taxon>
        <taxon>Neoptera</taxon>
        <taxon>Endopterygota</taxon>
        <taxon>Siphonaptera</taxon>
        <taxon>Pulicidae</taxon>
        <taxon>Xenopsyllinae</taxon>
        <taxon>Xenopsylla</taxon>
    </lineage>
</organism>
<comment type="subcellular location">
    <subcellularLocation>
        <location evidence="1">Membrane</location>
        <topology evidence="1">Multi-pass membrane protein</topology>
    </subcellularLocation>
</comment>
<evidence type="ECO:0000256" key="5">
    <source>
        <dbReference type="SAM" id="Phobius"/>
    </source>
</evidence>
<feature type="domain" description="SLC12A transporter C-terminal" evidence="7">
    <location>
        <begin position="75"/>
        <end position="160"/>
    </location>
</feature>
<feature type="transmembrane region" description="Helical" evidence="5">
    <location>
        <begin position="6"/>
        <end position="25"/>
    </location>
</feature>
<dbReference type="PANTHER" id="PTHR11827:SF48">
    <property type="entry name" value="GH09711P"/>
    <property type="match status" value="1"/>
</dbReference>
<accession>A0A6M2DW86</accession>
<dbReference type="InterPro" id="IPR004842">
    <property type="entry name" value="SLC12A_fam"/>
</dbReference>
<keyword evidence="4 5" id="KW-0472">Membrane</keyword>
<evidence type="ECO:0000256" key="3">
    <source>
        <dbReference type="ARBA" id="ARBA00022989"/>
    </source>
</evidence>
<dbReference type="AlphaFoldDB" id="A0A6M2DW86"/>
<feature type="domain" description="Amino acid permease/ SLC12A" evidence="6">
    <location>
        <begin position="1"/>
        <end position="66"/>
    </location>
</feature>
<dbReference type="InterPro" id="IPR018491">
    <property type="entry name" value="SLC12_C"/>
</dbReference>
<dbReference type="GO" id="GO:0055064">
    <property type="term" value="P:chloride ion homeostasis"/>
    <property type="evidence" value="ECO:0007669"/>
    <property type="project" value="TreeGrafter"/>
</dbReference>
<proteinExistence type="predicted"/>
<dbReference type="PANTHER" id="PTHR11827">
    <property type="entry name" value="SOLUTE CARRIER FAMILY 12, CATION COTRANSPORTERS"/>
    <property type="match status" value="1"/>
</dbReference>
<name>A0A6M2DW86_XENCH</name>
<evidence type="ECO:0000259" key="7">
    <source>
        <dbReference type="Pfam" id="PF03522"/>
    </source>
</evidence>
<evidence type="ECO:0000256" key="2">
    <source>
        <dbReference type="ARBA" id="ARBA00022692"/>
    </source>
</evidence>
<dbReference type="Pfam" id="PF03522">
    <property type="entry name" value="SLC12"/>
    <property type="match status" value="1"/>
</dbReference>
<dbReference type="GO" id="GO:0055075">
    <property type="term" value="P:potassium ion homeostasis"/>
    <property type="evidence" value="ECO:0007669"/>
    <property type="project" value="TreeGrafter"/>
</dbReference>
<evidence type="ECO:0000313" key="8">
    <source>
        <dbReference type="EMBL" id="NOV50492.1"/>
    </source>
</evidence>
<dbReference type="GO" id="GO:0008511">
    <property type="term" value="F:sodium:potassium:chloride symporter activity"/>
    <property type="evidence" value="ECO:0007669"/>
    <property type="project" value="TreeGrafter"/>
</dbReference>